<evidence type="ECO:0000313" key="2">
    <source>
        <dbReference type="RefSeq" id="XP_021861692.1"/>
    </source>
</evidence>
<name>A0A9R0J758_SPIOL</name>
<dbReference type="Proteomes" id="UP000813463">
    <property type="component" value="Chromosome 6"/>
</dbReference>
<dbReference type="SUPFAM" id="SSF56112">
    <property type="entry name" value="Protein kinase-like (PK-like)"/>
    <property type="match status" value="1"/>
</dbReference>
<gene>
    <name evidence="2" type="primary">LOC110800693</name>
</gene>
<accession>A0A9R0J758</accession>
<dbReference type="KEGG" id="soe:110800693"/>
<keyword evidence="1" id="KW-1185">Reference proteome</keyword>
<dbReference type="Gene3D" id="3.30.200.20">
    <property type="entry name" value="Phosphorylase Kinase, domain 1"/>
    <property type="match status" value="1"/>
</dbReference>
<dbReference type="InterPro" id="IPR011009">
    <property type="entry name" value="Kinase-like_dom_sf"/>
</dbReference>
<evidence type="ECO:0000313" key="1">
    <source>
        <dbReference type="Proteomes" id="UP000813463"/>
    </source>
</evidence>
<reference evidence="2" key="2">
    <citation type="submission" date="2025-08" db="UniProtKB">
        <authorList>
            <consortium name="RefSeq"/>
        </authorList>
    </citation>
    <scope>IDENTIFICATION</scope>
    <source>
        <tissue evidence="2">Leaf</tissue>
    </source>
</reference>
<organism evidence="1 2">
    <name type="scientific">Spinacia oleracea</name>
    <name type="common">Spinach</name>
    <dbReference type="NCBI Taxonomy" id="3562"/>
    <lineage>
        <taxon>Eukaryota</taxon>
        <taxon>Viridiplantae</taxon>
        <taxon>Streptophyta</taxon>
        <taxon>Embryophyta</taxon>
        <taxon>Tracheophyta</taxon>
        <taxon>Spermatophyta</taxon>
        <taxon>Magnoliopsida</taxon>
        <taxon>eudicotyledons</taxon>
        <taxon>Gunneridae</taxon>
        <taxon>Pentapetalae</taxon>
        <taxon>Caryophyllales</taxon>
        <taxon>Chenopodiaceae</taxon>
        <taxon>Chenopodioideae</taxon>
        <taxon>Anserineae</taxon>
        <taxon>Spinacia</taxon>
    </lineage>
</organism>
<sequence length="111" mass="13058">MPEEAIDRLYSRIKRKKQKKSATNLNKEEIETLQSLQYNLGTVKVATNGFSDDNYLREGRFGTVYKHCQDGCLLLRRRLKKKGALTQLTLRRILLSQYLTLRPTTRIWELN</sequence>
<dbReference type="RefSeq" id="XP_021861692.1">
    <property type="nucleotide sequence ID" value="XM_022006000.2"/>
</dbReference>
<reference evidence="1" key="1">
    <citation type="journal article" date="2021" name="Nat. Commun.">
        <title>Genomic analyses provide insights into spinach domestication and the genetic basis of agronomic traits.</title>
        <authorList>
            <person name="Cai X."/>
            <person name="Sun X."/>
            <person name="Xu C."/>
            <person name="Sun H."/>
            <person name="Wang X."/>
            <person name="Ge C."/>
            <person name="Zhang Z."/>
            <person name="Wang Q."/>
            <person name="Fei Z."/>
            <person name="Jiao C."/>
            <person name="Wang Q."/>
        </authorList>
    </citation>
    <scope>NUCLEOTIDE SEQUENCE [LARGE SCALE GENOMIC DNA]</scope>
    <source>
        <strain evidence="1">cv. Varoflay</strain>
    </source>
</reference>
<proteinExistence type="predicted"/>
<dbReference type="OrthoDB" id="1731161at2759"/>
<dbReference type="AlphaFoldDB" id="A0A9R0J758"/>
<protein>
    <submittedName>
        <fullName evidence="2">Cysteine-rich receptor-like protein kinase 27</fullName>
    </submittedName>
</protein>
<dbReference type="GeneID" id="110800693"/>